<dbReference type="EMBL" id="WJIE01000002">
    <property type="protein sequence ID" value="MRG91544.1"/>
    <property type="molecule type" value="Genomic_DNA"/>
</dbReference>
<dbReference type="AlphaFoldDB" id="A0A6N7PN21"/>
<gene>
    <name evidence="3" type="ORF">GF068_06340</name>
</gene>
<dbReference type="Proteomes" id="UP000440224">
    <property type="component" value="Unassembled WGS sequence"/>
</dbReference>
<comment type="caution">
    <text evidence="3">The sequence shown here is derived from an EMBL/GenBank/DDBJ whole genome shotgun (WGS) entry which is preliminary data.</text>
</comment>
<dbReference type="OrthoDB" id="21822at2"/>
<keyword evidence="4" id="KW-1185">Reference proteome</keyword>
<dbReference type="InterPro" id="IPR050563">
    <property type="entry name" value="4-hydroxybenzoyl-CoA_TE"/>
</dbReference>
<evidence type="ECO:0000313" key="3">
    <source>
        <dbReference type="EMBL" id="MRG91544.1"/>
    </source>
</evidence>
<dbReference type="CDD" id="cd00586">
    <property type="entry name" value="4HBT"/>
    <property type="match status" value="1"/>
</dbReference>
<evidence type="ECO:0000313" key="4">
    <source>
        <dbReference type="Proteomes" id="UP000440224"/>
    </source>
</evidence>
<reference evidence="3 4" key="1">
    <citation type="submission" date="2019-10" db="EMBL/GenBank/DDBJ databases">
        <title>A soil myxobacterium in the family Polyangiaceae.</title>
        <authorList>
            <person name="Li Y."/>
            <person name="Wang J."/>
        </authorList>
    </citation>
    <scope>NUCLEOTIDE SEQUENCE [LARGE SCALE GENOMIC DNA]</scope>
    <source>
        <strain evidence="3 4">DSM 14734</strain>
    </source>
</reference>
<dbReference type="SUPFAM" id="SSF54637">
    <property type="entry name" value="Thioesterase/thiol ester dehydrase-isomerase"/>
    <property type="match status" value="1"/>
</dbReference>
<organism evidence="3 4">
    <name type="scientific">Polyangium spumosum</name>
    <dbReference type="NCBI Taxonomy" id="889282"/>
    <lineage>
        <taxon>Bacteria</taxon>
        <taxon>Pseudomonadati</taxon>
        <taxon>Myxococcota</taxon>
        <taxon>Polyangia</taxon>
        <taxon>Polyangiales</taxon>
        <taxon>Polyangiaceae</taxon>
        <taxon>Polyangium</taxon>
    </lineage>
</organism>
<dbReference type="Gene3D" id="3.10.129.10">
    <property type="entry name" value="Hotdog Thioesterase"/>
    <property type="match status" value="1"/>
</dbReference>
<sequence>MIPLLRPIKFEEVDAAGIVFFGHYLGFAHQAMEHFFAGLEGGYPHLIMQRRVGLPAVKVNMSFSAPARYGDVLRIETSTAHLGNRSATLRYRMVREAGDVLVATVEHTIVTTNLDVMASCPMPDDVRSILAAHLSIEATSP</sequence>
<comment type="similarity">
    <text evidence="1">Belongs to the 4-hydroxybenzoyl-CoA thioesterase family.</text>
</comment>
<dbReference type="GO" id="GO:0047617">
    <property type="term" value="F:fatty acyl-CoA hydrolase activity"/>
    <property type="evidence" value="ECO:0007669"/>
    <property type="project" value="TreeGrafter"/>
</dbReference>
<keyword evidence="2" id="KW-0378">Hydrolase</keyword>
<dbReference type="PANTHER" id="PTHR31793">
    <property type="entry name" value="4-HYDROXYBENZOYL-COA THIOESTERASE FAMILY MEMBER"/>
    <property type="match status" value="1"/>
</dbReference>
<evidence type="ECO:0000256" key="1">
    <source>
        <dbReference type="ARBA" id="ARBA00005953"/>
    </source>
</evidence>
<name>A0A6N7PN21_9BACT</name>
<proteinExistence type="inferred from homology"/>
<dbReference type="PANTHER" id="PTHR31793:SF27">
    <property type="entry name" value="NOVEL THIOESTERASE SUPERFAMILY DOMAIN AND SAPOSIN A-TYPE DOMAIN CONTAINING PROTEIN (0610012H03RIK)"/>
    <property type="match status" value="1"/>
</dbReference>
<dbReference type="Pfam" id="PF13279">
    <property type="entry name" value="4HBT_2"/>
    <property type="match status" value="1"/>
</dbReference>
<dbReference type="InterPro" id="IPR029069">
    <property type="entry name" value="HotDog_dom_sf"/>
</dbReference>
<protein>
    <submittedName>
        <fullName evidence="3">Acyl-CoA thioesterase</fullName>
    </submittedName>
</protein>
<dbReference type="RefSeq" id="WP_153818443.1">
    <property type="nucleotide sequence ID" value="NZ_WJIE01000002.1"/>
</dbReference>
<evidence type="ECO:0000256" key="2">
    <source>
        <dbReference type="ARBA" id="ARBA00022801"/>
    </source>
</evidence>
<accession>A0A6N7PN21</accession>